<evidence type="ECO:0000313" key="2">
    <source>
        <dbReference type="Proteomes" id="UP000265520"/>
    </source>
</evidence>
<feature type="non-terminal residue" evidence="1">
    <location>
        <position position="41"/>
    </location>
</feature>
<accession>A0A392PCT6</accession>
<dbReference type="Proteomes" id="UP000265520">
    <property type="component" value="Unassembled WGS sequence"/>
</dbReference>
<proteinExistence type="predicted"/>
<protein>
    <submittedName>
        <fullName evidence="1">AP-5 complex subunit mu-like</fullName>
    </submittedName>
</protein>
<keyword evidence="2" id="KW-1185">Reference proteome</keyword>
<comment type="caution">
    <text evidence="1">The sequence shown here is derived from an EMBL/GenBank/DDBJ whole genome shotgun (WGS) entry which is preliminary data.</text>
</comment>
<reference evidence="1 2" key="1">
    <citation type="journal article" date="2018" name="Front. Plant Sci.">
        <title>Red Clover (Trifolium pratense) and Zigzag Clover (T. medium) - A Picture of Genomic Similarities and Differences.</title>
        <authorList>
            <person name="Dluhosova J."/>
            <person name="Istvanek J."/>
            <person name="Nedelnik J."/>
            <person name="Repkova J."/>
        </authorList>
    </citation>
    <scope>NUCLEOTIDE SEQUENCE [LARGE SCALE GENOMIC DNA]</scope>
    <source>
        <strain evidence="2">cv. 10/8</strain>
        <tissue evidence="1">Leaf</tissue>
    </source>
</reference>
<dbReference type="AlphaFoldDB" id="A0A392PCT6"/>
<sequence>MKVLSYVSFKIVGAPVSGISIDPKSLSIYPAVKAPVEFSTQ</sequence>
<evidence type="ECO:0000313" key="1">
    <source>
        <dbReference type="EMBL" id="MCI09584.1"/>
    </source>
</evidence>
<dbReference type="EMBL" id="LXQA010073201">
    <property type="protein sequence ID" value="MCI09584.1"/>
    <property type="molecule type" value="Genomic_DNA"/>
</dbReference>
<name>A0A392PCT6_9FABA</name>
<organism evidence="1 2">
    <name type="scientific">Trifolium medium</name>
    <dbReference type="NCBI Taxonomy" id="97028"/>
    <lineage>
        <taxon>Eukaryota</taxon>
        <taxon>Viridiplantae</taxon>
        <taxon>Streptophyta</taxon>
        <taxon>Embryophyta</taxon>
        <taxon>Tracheophyta</taxon>
        <taxon>Spermatophyta</taxon>
        <taxon>Magnoliopsida</taxon>
        <taxon>eudicotyledons</taxon>
        <taxon>Gunneridae</taxon>
        <taxon>Pentapetalae</taxon>
        <taxon>rosids</taxon>
        <taxon>fabids</taxon>
        <taxon>Fabales</taxon>
        <taxon>Fabaceae</taxon>
        <taxon>Papilionoideae</taxon>
        <taxon>50 kb inversion clade</taxon>
        <taxon>NPAAA clade</taxon>
        <taxon>Hologalegina</taxon>
        <taxon>IRL clade</taxon>
        <taxon>Trifolieae</taxon>
        <taxon>Trifolium</taxon>
    </lineage>
</organism>